<dbReference type="PROSITE" id="PS51099">
    <property type="entry name" value="PTS_EIIB_TYPE_2"/>
    <property type="match status" value="1"/>
</dbReference>
<dbReference type="STRING" id="198092.SAMN02745194_03353"/>
<dbReference type="GO" id="GO:0005886">
    <property type="term" value="C:plasma membrane"/>
    <property type="evidence" value="ECO:0007669"/>
    <property type="project" value="UniProtKB-SubCell"/>
</dbReference>
<keyword evidence="11" id="KW-0418">Kinase</keyword>
<evidence type="ECO:0000259" key="15">
    <source>
        <dbReference type="PROSITE" id="PS51099"/>
    </source>
</evidence>
<evidence type="ECO:0000256" key="9">
    <source>
        <dbReference type="ARBA" id="ARBA00022683"/>
    </source>
</evidence>
<accession>A0A1M6M478</accession>
<dbReference type="RefSeq" id="WP_073136764.1">
    <property type="nucleotide sequence ID" value="NZ_FQZF01000020.1"/>
</dbReference>
<dbReference type="GO" id="GO:0009401">
    <property type="term" value="P:phosphoenolpyruvate-dependent sugar phosphotransferase system"/>
    <property type="evidence" value="ECO:0007669"/>
    <property type="project" value="UniProtKB-KW"/>
</dbReference>
<dbReference type="NCBIfam" id="TIGR01427">
    <property type="entry name" value="PTS_IIC_fructo"/>
    <property type="match status" value="1"/>
</dbReference>
<evidence type="ECO:0000256" key="8">
    <source>
        <dbReference type="ARBA" id="ARBA00022679"/>
    </source>
</evidence>
<evidence type="ECO:0000256" key="4">
    <source>
        <dbReference type="ARBA" id="ARBA00022448"/>
    </source>
</evidence>
<dbReference type="AlphaFoldDB" id="A0A1M6M478"/>
<name>A0A1M6M478_9PROT</name>
<feature type="transmembrane region" description="Helical" evidence="14">
    <location>
        <begin position="312"/>
        <end position="338"/>
    </location>
</feature>
<dbReference type="Pfam" id="PF02302">
    <property type="entry name" value="PTS_IIB"/>
    <property type="match status" value="2"/>
</dbReference>
<feature type="transmembrane region" description="Helical" evidence="14">
    <location>
        <begin position="280"/>
        <end position="300"/>
    </location>
</feature>
<keyword evidence="7" id="KW-0762">Sugar transport</keyword>
<keyword evidence="9" id="KW-0598">Phosphotransferase system</keyword>
<sequence length="605" mass="59921">MSRILALTACPSGTAHSVMAAEALKKQAALLGHEIEARVIDPAAGAAAWADDAAIAAADGVVLATDTRVDLGALGSRRMHVTSTASAIRDPAGAIHAALALGGRAEAAAPAVPTHAATPAPAGETAAAPASAVAPAAGPRKRLVAITACPTGIAHTFMAAEALKRQAAAMGHEIAVETQGSVGAKNVLTDEQIAGADAVIIAADTAVDLSRFAGKALYQTDTGSALKKAPAVIEAALATEAPAAIPAARGAAPAARAAGKAQSGKAQSGPYKHLLTGVSYMLPVVVAGGLLIALSFVFGIEAFKEPGTLPAALMQIGGGAAFLLMVPVLSGFIAYSIADRPGLAPGLIGGLLAQQLGAGFLGGIVSGFIAGYSAKLIAEKVRLPEGIQGLMPVLVIPLLATAITGLLMVYVIGAPMKGIMDGLTAWLGGMSSTNAVLLGALLGAMMCFDMGGPVNKAAYAFTVGLLSSSSFGPMAATMAAGMVPPLALALATFIAPRKFVASEIEARQATGVLGLCFISEGAIPYVARDPLRVIPTMMIGGAVTGALSMLFGCTLRAPHGGLFVLLIPGAVGNVAMYLAAIAAGTVVGAVLVAIVKRPAAEVASG</sequence>
<keyword evidence="12 14" id="KW-1133">Transmembrane helix</keyword>
<keyword evidence="6" id="KW-0597">Phosphoprotein</keyword>
<dbReference type="Gene3D" id="3.40.50.2300">
    <property type="match status" value="2"/>
</dbReference>
<evidence type="ECO:0000256" key="10">
    <source>
        <dbReference type="ARBA" id="ARBA00022692"/>
    </source>
</evidence>
<feature type="transmembrane region" description="Helical" evidence="14">
    <location>
        <begin position="390"/>
        <end position="413"/>
    </location>
</feature>
<dbReference type="SUPFAM" id="SSF52794">
    <property type="entry name" value="PTS system IIB component-like"/>
    <property type="match status" value="2"/>
</dbReference>
<dbReference type="GO" id="GO:0005351">
    <property type="term" value="F:carbohydrate:proton symporter activity"/>
    <property type="evidence" value="ECO:0007669"/>
    <property type="project" value="InterPro"/>
</dbReference>
<dbReference type="PANTHER" id="PTHR30505:SF0">
    <property type="entry name" value="FRUCTOSE-LIKE PTS SYSTEM EIIBC COMPONENT-RELATED"/>
    <property type="match status" value="1"/>
</dbReference>
<dbReference type="InterPro" id="IPR036095">
    <property type="entry name" value="PTS_EIIB-like_sf"/>
</dbReference>
<organism evidence="17 18">
    <name type="scientific">Muricoccus roseus</name>
    <dbReference type="NCBI Taxonomy" id="198092"/>
    <lineage>
        <taxon>Bacteria</taxon>
        <taxon>Pseudomonadati</taxon>
        <taxon>Pseudomonadota</taxon>
        <taxon>Alphaproteobacteria</taxon>
        <taxon>Acetobacterales</taxon>
        <taxon>Roseomonadaceae</taxon>
        <taxon>Muricoccus</taxon>
    </lineage>
</organism>
<evidence type="ECO:0000256" key="5">
    <source>
        <dbReference type="ARBA" id="ARBA00022475"/>
    </source>
</evidence>
<evidence type="ECO:0000256" key="1">
    <source>
        <dbReference type="ARBA" id="ARBA00001401"/>
    </source>
</evidence>
<keyword evidence="4" id="KW-0813">Transport</keyword>
<evidence type="ECO:0000256" key="3">
    <source>
        <dbReference type="ARBA" id="ARBA00012799"/>
    </source>
</evidence>
<dbReference type="CDD" id="cd00133">
    <property type="entry name" value="PTS_IIB"/>
    <property type="match status" value="1"/>
</dbReference>
<dbReference type="FunFam" id="3.40.50.2300:FF:000014">
    <property type="entry name" value="PTS system fructose-like transporter subunit IIB"/>
    <property type="match status" value="1"/>
</dbReference>
<dbReference type="EC" id="2.7.1.202" evidence="3"/>
<evidence type="ECO:0000256" key="7">
    <source>
        <dbReference type="ARBA" id="ARBA00022597"/>
    </source>
</evidence>
<keyword evidence="18" id="KW-1185">Reference proteome</keyword>
<dbReference type="Proteomes" id="UP000184387">
    <property type="component" value="Unassembled WGS sequence"/>
</dbReference>
<dbReference type="Pfam" id="PF02378">
    <property type="entry name" value="PTS_EIIC"/>
    <property type="match status" value="1"/>
</dbReference>
<dbReference type="InterPro" id="IPR013011">
    <property type="entry name" value="PTS_EIIB_2"/>
</dbReference>
<evidence type="ECO:0000256" key="2">
    <source>
        <dbReference type="ARBA" id="ARBA00004429"/>
    </source>
</evidence>
<dbReference type="InterPro" id="IPR003501">
    <property type="entry name" value="PTS_EIIB_2/3"/>
</dbReference>
<evidence type="ECO:0000313" key="18">
    <source>
        <dbReference type="Proteomes" id="UP000184387"/>
    </source>
</evidence>
<dbReference type="InterPro" id="IPR003352">
    <property type="entry name" value="PTS_EIIC"/>
</dbReference>
<feature type="domain" description="PTS EIIB type-2" evidence="15">
    <location>
        <begin position="143"/>
        <end position="238"/>
    </location>
</feature>
<evidence type="ECO:0000256" key="11">
    <source>
        <dbReference type="ARBA" id="ARBA00022777"/>
    </source>
</evidence>
<dbReference type="PANTHER" id="PTHR30505">
    <property type="entry name" value="FRUCTOSE-LIKE PERMEASE"/>
    <property type="match status" value="1"/>
</dbReference>
<dbReference type="PROSITE" id="PS51104">
    <property type="entry name" value="PTS_EIIC_TYPE_2"/>
    <property type="match status" value="1"/>
</dbReference>
<comment type="catalytic activity">
    <reaction evidence="1">
        <text>D-fructose(out) + N(pros)-phospho-L-histidyl-[protein] = D-fructose 1-phosphate(in) + L-histidyl-[protein]</text>
        <dbReference type="Rhea" id="RHEA:49252"/>
        <dbReference type="Rhea" id="RHEA-COMP:9745"/>
        <dbReference type="Rhea" id="RHEA-COMP:9746"/>
        <dbReference type="ChEBI" id="CHEBI:29979"/>
        <dbReference type="ChEBI" id="CHEBI:37721"/>
        <dbReference type="ChEBI" id="CHEBI:58674"/>
        <dbReference type="ChEBI" id="CHEBI:64837"/>
        <dbReference type="EC" id="2.7.1.202"/>
    </reaction>
</comment>
<dbReference type="OrthoDB" id="9782569at2"/>
<feature type="domain" description="PTS EIIC type-2" evidence="16">
    <location>
        <begin position="270"/>
        <end position="605"/>
    </location>
</feature>
<evidence type="ECO:0000256" key="13">
    <source>
        <dbReference type="ARBA" id="ARBA00023136"/>
    </source>
</evidence>
<evidence type="ECO:0000256" key="12">
    <source>
        <dbReference type="ARBA" id="ARBA00022989"/>
    </source>
</evidence>
<gene>
    <name evidence="17" type="ORF">SAMN02745194_03353</name>
</gene>
<keyword evidence="10 14" id="KW-0812">Transmembrane</keyword>
<dbReference type="GO" id="GO:0022877">
    <property type="term" value="F:protein-N(PI)-phosphohistidine-fructose phosphotransferase system transporter activity"/>
    <property type="evidence" value="ECO:0007669"/>
    <property type="project" value="InterPro"/>
</dbReference>
<dbReference type="InterPro" id="IPR013014">
    <property type="entry name" value="PTS_EIIC_2"/>
</dbReference>
<dbReference type="GO" id="GO:0016301">
    <property type="term" value="F:kinase activity"/>
    <property type="evidence" value="ECO:0007669"/>
    <property type="project" value="UniProtKB-KW"/>
</dbReference>
<feature type="transmembrane region" description="Helical" evidence="14">
    <location>
        <begin position="358"/>
        <end position="378"/>
    </location>
</feature>
<feature type="transmembrane region" description="Helical" evidence="14">
    <location>
        <begin position="533"/>
        <end position="555"/>
    </location>
</feature>
<feature type="transmembrane region" description="Helical" evidence="14">
    <location>
        <begin position="562"/>
        <end position="595"/>
    </location>
</feature>
<keyword evidence="8" id="KW-0808">Transferase</keyword>
<keyword evidence="5" id="KW-1003">Cell membrane</keyword>
<evidence type="ECO:0000256" key="14">
    <source>
        <dbReference type="SAM" id="Phobius"/>
    </source>
</evidence>
<dbReference type="NCBIfam" id="TIGR00829">
    <property type="entry name" value="FRU"/>
    <property type="match status" value="1"/>
</dbReference>
<feature type="transmembrane region" description="Helical" evidence="14">
    <location>
        <begin position="457"/>
        <end position="476"/>
    </location>
</feature>
<comment type="subcellular location">
    <subcellularLocation>
        <location evidence="2">Cell inner membrane</location>
        <topology evidence="2">Multi-pass membrane protein</topology>
    </subcellularLocation>
</comment>
<dbReference type="InterPro" id="IPR050864">
    <property type="entry name" value="Bacterial_PTS_Sugar_Transport"/>
</dbReference>
<dbReference type="CDD" id="cd05569">
    <property type="entry name" value="PTS_IIB_fructose"/>
    <property type="match status" value="1"/>
</dbReference>
<dbReference type="InterPro" id="IPR003353">
    <property type="entry name" value="PTS_IIB_fruc"/>
</dbReference>
<dbReference type="InterPro" id="IPR006327">
    <property type="entry name" value="PTS_IIC_fruc"/>
</dbReference>
<protein>
    <recommendedName>
        <fullName evidence="3">protein-N(pi)-phosphohistidine--D-fructose phosphotransferase</fullName>
        <ecNumber evidence="3">2.7.1.202</ecNumber>
    </recommendedName>
</protein>
<dbReference type="EMBL" id="FQZF01000020">
    <property type="protein sequence ID" value="SHJ78252.1"/>
    <property type="molecule type" value="Genomic_DNA"/>
</dbReference>
<feature type="transmembrane region" description="Helical" evidence="14">
    <location>
        <begin position="425"/>
        <end position="445"/>
    </location>
</feature>
<keyword evidence="13 14" id="KW-0472">Membrane</keyword>
<reference evidence="17 18" key="1">
    <citation type="submission" date="2016-11" db="EMBL/GenBank/DDBJ databases">
        <authorList>
            <person name="Jaros S."/>
            <person name="Januszkiewicz K."/>
            <person name="Wedrychowicz H."/>
        </authorList>
    </citation>
    <scope>NUCLEOTIDE SEQUENCE [LARGE SCALE GENOMIC DNA]</scope>
    <source>
        <strain evidence="17 18">DSM 14916</strain>
    </source>
</reference>
<evidence type="ECO:0000256" key="6">
    <source>
        <dbReference type="ARBA" id="ARBA00022553"/>
    </source>
</evidence>
<evidence type="ECO:0000259" key="16">
    <source>
        <dbReference type="PROSITE" id="PS51104"/>
    </source>
</evidence>
<evidence type="ECO:0000313" key="17">
    <source>
        <dbReference type="EMBL" id="SHJ78252.1"/>
    </source>
</evidence>
<dbReference type="GO" id="GO:0090563">
    <property type="term" value="F:protein-phosphocysteine-sugar phosphotransferase activity"/>
    <property type="evidence" value="ECO:0007669"/>
    <property type="project" value="TreeGrafter"/>
</dbReference>
<proteinExistence type="predicted"/>